<accession>A0A936YKM8</accession>
<name>A0A936YKM8_9HYPH</name>
<reference evidence="2" key="1">
    <citation type="submission" date="2021-01" db="EMBL/GenBank/DDBJ databases">
        <title>Rhizobium sp. strain KVB221 16S ribosomal RNA gene Genome sequencing and assembly.</title>
        <authorList>
            <person name="Kang M."/>
        </authorList>
    </citation>
    <scope>NUCLEOTIDE SEQUENCE</scope>
    <source>
        <strain evidence="2">KVB221</strain>
    </source>
</reference>
<protein>
    <submittedName>
        <fullName evidence="2">PilZ domain-containing protein</fullName>
    </submittedName>
</protein>
<proteinExistence type="predicted"/>
<dbReference type="EMBL" id="JAEQNC010000002">
    <property type="protein sequence ID" value="MBL0371328.1"/>
    <property type="molecule type" value="Genomic_DNA"/>
</dbReference>
<evidence type="ECO:0000259" key="1">
    <source>
        <dbReference type="Pfam" id="PF07238"/>
    </source>
</evidence>
<feature type="domain" description="PilZ" evidence="1">
    <location>
        <begin position="11"/>
        <end position="98"/>
    </location>
</feature>
<dbReference type="AlphaFoldDB" id="A0A936YKM8"/>
<dbReference type="Proteomes" id="UP000633219">
    <property type="component" value="Unassembled WGS sequence"/>
</dbReference>
<sequence length="112" mass="12743">MLHTVKQVPFRTDERSKVRIFGVVKVMNETSRARVVDISASGMALDLETPIKVTPSQIITFESEELGRLSGVVRWCRDSRIGIEYKLTTTALAQISAYFRFFHEEVKPVLRG</sequence>
<evidence type="ECO:0000313" key="2">
    <source>
        <dbReference type="EMBL" id="MBL0371328.1"/>
    </source>
</evidence>
<keyword evidence="3" id="KW-1185">Reference proteome</keyword>
<evidence type="ECO:0000313" key="3">
    <source>
        <dbReference type="Proteomes" id="UP000633219"/>
    </source>
</evidence>
<dbReference type="SUPFAM" id="SSF141371">
    <property type="entry name" value="PilZ domain-like"/>
    <property type="match status" value="1"/>
</dbReference>
<organism evidence="2 3">
    <name type="scientific">Rhizobium setariae</name>
    <dbReference type="NCBI Taxonomy" id="2801340"/>
    <lineage>
        <taxon>Bacteria</taxon>
        <taxon>Pseudomonadati</taxon>
        <taxon>Pseudomonadota</taxon>
        <taxon>Alphaproteobacteria</taxon>
        <taxon>Hyphomicrobiales</taxon>
        <taxon>Rhizobiaceae</taxon>
        <taxon>Rhizobium/Agrobacterium group</taxon>
        <taxon>Rhizobium</taxon>
    </lineage>
</organism>
<dbReference type="Pfam" id="PF07238">
    <property type="entry name" value="PilZ"/>
    <property type="match status" value="1"/>
</dbReference>
<dbReference type="Gene3D" id="2.40.10.220">
    <property type="entry name" value="predicted glycosyltransferase like domains"/>
    <property type="match status" value="1"/>
</dbReference>
<dbReference type="RefSeq" id="WP_201653854.1">
    <property type="nucleotide sequence ID" value="NZ_JAEQNC010000002.1"/>
</dbReference>
<gene>
    <name evidence="2" type="ORF">JJB09_04745</name>
</gene>
<comment type="caution">
    <text evidence="2">The sequence shown here is derived from an EMBL/GenBank/DDBJ whole genome shotgun (WGS) entry which is preliminary data.</text>
</comment>
<dbReference type="GO" id="GO:0035438">
    <property type="term" value="F:cyclic-di-GMP binding"/>
    <property type="evidence" value="ECO:0007669"/>
    <property type="project" value="InterPro"/>
</dbReference>
<dbReference type="InterPro" id="IPR009875">
    <property type="entry name" value="PilZ_domain"/>
</dbReference>